<feature type="domain" description="Carboxylesterase type B" evidence="6">
    <location>
        <begin position="42"/>
        <end position="572"/>
    </location>
</feature>
<dbReference type="EMBL" id="AZBU02000001">
    <property type="protein sequence ID" value="TMS33351.1"/>
    <property type="molecule type" value="Genomic_DNA"/>
</dbReference>
<dbReference type="Pfam" id="PF00135">
    <property type="entry name" value="COesterase"/>
    <property type="match status" value="1"/>
</dbReference>
<comment type="similarity">
    <text evidence="1 5">Belongs to the type-B carboxylesterase/lipase family.</text>
</comment>
<evidence type="ECO:0000256" key="4">
    <source>
        <dbReference type="ARBA" id="ARBA00022801"/>
    </source>
</evidence>
<dbReference type="STRING" id="34508.A0A4U8UKT8"/>
<dbReference type="PANTHER" id="PTHR44590:SF3">
    <property type="entry name" value="CARBOXYLESTERASE TYPE B DOMAIN-CONTAINING PROTEIN"/>
    <property type="match status" value="1"/>
</dbReference>
<keyword evidence="4 5" id="KW-0378">Hydrolase</keyword>
<dbReference type="SUPFAM" id="SSF53474">
    <property type="entry name" value="alpha/beta-Hydrolases"/>
    <property type="match status" value="1"/>
</dbReference>
<dbReference type="EC" id="3.1.1.-" evidence="5"/>
<dbReference type="Gene3D" id="3.40.50.1820">
    <property type="entry name" value="alpha/beta hydrolase"/>
    <property type="match status" value="1"/>
</dbReference>
<dbReference type="AlphaFoldDB" id="A0A4U8UKT8"/>
<dbReference type="OrthoDB" id="19653at2759"/>
<dbReference type="InterPro" id="IPR029058">
    <property type="entry name" value="AB_hydrolase_fold"/>
</dbReference>
<dbReference type="InterPro" id="IPR019826">
    <property type="entry name" value="Carboxylesterase_B_AS"/>
</dbReference>
<evidence type="ECO:0000313" key="7">
    <source>
        <dbReference type="EMBL" id="TMS33351.1"/>
    </source>
</evidence>
<reference evidence="7 8" key="2">
    <citation type="journal article" date="2019" name="G3 (Bethesda)">
        <title>Hybrid Assembly of the Genome of the Entomopathogenic Nematode Steinernema carpocapsae Identifies the X-Chromosome.</title>
        <authorList>
            <person name="Serra L."/>
            <person name="Macchietto M."/>
            <person name="Macias-Munoz A."/>
            <person name="McGill C.J."/>
            <person name="Rodriguez I.M."/>
            <person name="Rodriguez B."/>
            <person name="Murad R."/>
            <person name="Mortazavi A."/>
        </authorList>
    </citation>
    <scope>NUCLEOTIDE SEQUENCE [LARGE SCALE GENOMIC DNA]</scope>
    <source>
        <strain evidence="7 8">ALL</strain>
    </source>
</reference>
<evidence type="ECO:0000256" key="5">
    <source>
        <dbReference type="RuleBase" id="RU361235"/>
    </source>
</evidence>
<keyword evidence="8" id="KW-1185">Reference proteome</keyword>
<dbReference type="PROSITE" id="PS00122">
    <property type="entry name" value="CARBOXYLESTERASE_B_1"/>
    <property type="match status" value="1"/>
</dbReference>
<dbReference type="PROSITE" id="PS01173">
    <property type="entry name" value="LIPASE_GDXG_HIS"/>
    <property type="match status" value="1"/>
</dbReference>
<evidence type="ECO:0000256" key="3">
    <source>
        <dbReference type="ARBA" id="ARBA00022487"/>
    </source>
</evidence>
<dbReference type="GO" id="GO:0052689">
    <property type="term" value="F:carboxylic ester hydrolase activity"/>
    <property type="evidence" value="ECO:0007669"/>
    <property type="project" value="UniProtKB-KW"/>
</dbReference>
<protein>
    <recommendedName>
        <fullName evidence="5">Carboxylic ester hydrolase</fullName>
        <ecNumber evidence="5">3.1.1.-</ecNumber>
    </recommendedName>
</protein>
<organism evidence="7 8">
    <name type="scientific">Steinernema carpocapsae</name>
    <name type="common">Entomopathogenic nematode</name>
    <dbReference type="NCBI Taxonomy" id="34508"/>
    <lineage>
        <taxon>Eukaryota</taxon>
        <taxon>Metazoa</taxon>
        <taxon>Ecdysozoa</taxon>
        <taxon>Nematoda</taxon>
        <taxon>Chromadorea</taxon>
        <taxon>Rhabditida</taxon>
        <taxon>Tylenchina</taxon>
        <taxon>Panagrolaimomorpha</taxon>
        <taxon>Strongyloidoidea</taxon>
        <taxon>Steinernematidae</taxon>
        <taxon>Steinernema</taxon>
    </lineage>
</organism>
<evidence type="ECO:0000259" key="6">
    <source>
        <dbReference type="Pfam" id="PF00135"/>
    </source>
</evidence>
<dbReference type="InterPro" id="IPR002018">
    <property type="entry name" value="CarbesteraseB"/>
</dbReference>
<sequence>MTLPQRAARALISSVVTYSSFVCSSMGGAASSLFHRHHAEPSRVVEVKNGKIQGKTYKVAEKTTVDCFLGVPFGKPPVGELRFKKPVPADSWDGVLDCTKFGPRCPHKDEIFDHFPFQSLPSKDEDCLRLNIFAPTGDQCEAEDKAAGGRPVLIFVHGGGYAVHSSAHYGDVGIASTICKKGVIVVSVQYRLGFLGFLSTDDEVCRGNFGLYDQTLALKWVKDNIGQFGGNSENITLCGQSAGGASVDLLSLSPVSRDLFQKVIPMGGNAMCNFATNTAEHVRNECLRFAQEKGFKPDFNSSRLEQSKAMLEFYKHISHHDLQIGLFGIRGHRINKRKLDLTPVFGDEFLPKSIHELRKEAPKKTCMVGAAEYEGLLFAALTFSKPTVAHIERGIRRAFLLNHNDKNEEVDKVVAELLSFYVPEKKKRDHKHLAFAVARVMGDSLVTYGQPTYVKEMTQNGHRVYFYSFDYARSARFGIIHKFLPFTAATHGTEMPYLLGKGVIANFHPDEEDHKMVDKFTSIFANFCRYGDPNGKPGQEQTWEEASAENPHRYYSINLPESGMKDNYQDKTSIMWNEAFAKMGTSARPFKAEAHL</sequence>
<proteinExistence type="inferred from homology"/>
<accession>A0A4U8UKT8</accession>
<evidence type="ECO:0000313" key="8">
    <source>
        <dbReference type="Proteomes" id="UP000298663"/>
    </source>
</evidence>
<evidence type="ECO:0000256" key="2">
    <source>
        <dbReference type="ARBA" id="ARBA00010515"/>
    </source>
</evidence>
<gene>
    <name evidence="7" type="ORF">L596_001106</name>
</gene>
<dbReference type="InterPro" id="IPR002168">
    <property type="entry name" value="Lipase_GDXG_HIS_AS"/>
</dbReference>
<comment type="similarity">
    <text evidence="2">Belongs to the 'GDXG' lipolytic enzyme family.</text>
</comment>
<keyword evidence="3" id="KW-0719">Serine esterase</keyword>
<dbReference type="PANTHER" id="PTHR44590">
    <property type="entry name" value="CARBOXYLIC ESTER HYDROLASE-RELATED"/>
    <property type="match status" value="1"/>
</dbReference>
<dbReference type="EMBL" id="CM016762">
    <property type="protein sequence ID" value="TMS33351.1"/>
    <property type="molecule type" value="Genomic_DNA"/>
</dbReference>
<comment type="caution">
    <text evidence="7">The sequence shown here is derived from an EMBL/GenBank/DDBJ whole genome shotgun (WGS) entry which is preliminary data.</text>
</comment>
<dbReference type="Proteomes" id="UP000298663">
    <property type="component" value="Chromosome X"/>
</dbReference>
<reference evidence="7 8" key="1">
    <citation type="journal article" date="2015" name="Genome Biol.">
        <title>Comparative genomics of Steinernema reveals deeply conserved gene regulatory networks.</title>
        <authorList>
            <person name="Dillman A.R."/>
            <person name="Macchietto M."/>
            <person name="Porter C.F."/>
            <person name="Rogers A."/>
            <person name="Williams B."/>
            <person name="Antoshechkin I."/>
            <person name="Lee M.M."/>
            <person name="Goodwin Z."/>
            <person name="Lu X."/>
            <person name="Lewis E.E."/>
            <person name="Goodrich-Blair H."/>
            <person name="Stock S.P."/>
            <person name="Adams B.J."/>
            <person name="Sternberg P.W."/>
            <person name="Mortazavi A."/>
        </authorList>
    </citation>
    <scope>NUCLEOTIDE SEQUENCE [LARGE SCALE GENOMIC DNA]</scope>
    <source>
        <strain evidence="7 8">ALL</strain>
    </source>
</reference>
<name>A0A4U8UKT8_STECR</name>
<evidence type="ECO:0000256" key="1">
    <source>
        <dbReference type="ARBA" id="ARBA00005964"/>
    </source>
</evidence>